<dbReference type="EMBL" id="PNHP01000002">
    <property type="protein sequence ID" value="PMC81737.1"/>
    <property type="molecule type" value="Genomic_DNA"/>
</dbReference>
<dbReference type="PANTHER" id="PTHR38456:SF1">
    <property type="entry name" value="CYCLIC DI-AMP RECEPTOR A"/>
    <property type="match status" value="1"/>
</dbReference>
<dbReference type="Proteomes" id="UP000235658">
    <property type="component" value="Unassembled WGS sequence"/>
</dbReference>
<dbReference type="InterPro" id="IPR010375">
    <property type="entry name" value="CdAMP_rec"/>
</dbReference>
<gene>
    <name evidence="1" type="ORF">CJ192_02985</name>
</gene>
<dbReference type="GeneID" id="84578147"/>
<reference evidence="1 2" key="1">
    <citation type="submission" date="2017-09" db="EMBL/GenBank/DDBJ databases">
        <title>Bacterial strain isolated from the female urinary microbiota.</title>
        <authorList>
            <person name="Thomas-White K."/>
            <person name="Kumar N."/>
            <person name="Forster S."/>
            <person name="Putonti C."/>
            <person name="Lawley T."/>
            <person name="Wolfe A.J."/>
        </authorList>
    </citation>
    <scope>NUCLEOTIDE SEQUENCE [LARGE SCALE GENOMIC DNA]</scope>
    <source>
        <strain evidence="1 2">UMB0204</strain>
    </source>
</reference>
<protein>
    <recommendedName>
        <fullName evidence="3">Transcriptional regulator</fullName>
    </recommendedName>
</protein>
<dbReference type="PANTHER" id="PTHR38456">
    <property type="entry name" value="CYCLIC DI-AMP RECEPTOR A"/>
    <property type="match status" value="1"/>
</dbReference>
<dbReference type="InterPro" id="IPR011322">
    <property type="entry name" value="N-reg_PII-like_a/b"/>
</dbReference>
<evidence type="ECO:0000313" key="2">
    <source>
        <dbReference type="Proteomes" id="UP000235658"/>
    </source>
</evidence>
<name>A0A2N6UJ00_9FIRM</name>
<dbReference type="InterPro" id="IPR015867">
    <property type="entry name" value="N-reg_PII/ATP_PRibTrfase_C"/>
</dbReference>
<dbReference type="AlphaFoldDB" id="A0A2N6UJ00"/>
<proteinExistence type="predicted"/>
<evidence type="ECO:0008006" key="3">
    <source>
        <dbReference type="Google" id="ProtNLM"/>
    </source>
</evidence>
<organism evidence="1 2">
    <name type="scientific">Anaerococcus hydrogenalis</name>
    <dbReference type="NCBI Taxonomy" id="33029"/>
    <lineage>
        <taxon>Bacteria</taxon>
        <taxon>Bacillati</taxon>
        <taxon>Bacillota</taxon>
        <taxon>Tissierellia</taxon>
        <taxon>Tissierellales</taxon>
        <taxon>Peptoniphilaceae</taxon>
        <taxon>Anaerococcus</taxon>
    </lineage>
</organism>
<accession>A0A2N6UJ00</accession>
<dbReference type="SUPFAM" id="SSF54913">
    <property type="entry name" value="GlnB-like"/>
    <property type="match status" value="1"/>
</dbReference>
<dbReference type="Pfam" id="PF06153">
    <property type="entry name" value="CdAMP_rec"/>
    <property type="match status" value="1"/>
</dbReference>
<dbReference type="Gene3D" id="3.30.70.120">
    <property type="match status" value="1"/>
</dbReference>
<comment type="caution">
    <text evidence="1">The sequence shown here is derived from an EMBL/GenBank/DDBJ whole genome shotgun (WGS) entry which is preliminary data.</text>
</comment>
<sequence>MKLLIAIVQDADANFLMDSLTEKRYRVTKLATTGGFLREGNTTLLIGIEEENLEEVKKIIEDNCKKRTTQSSVINPTADSPLLATSAPVDVNVGGATIFILDVDQYIRI</sequence>
<evidence type="ECO:0000313" key="1">
    <source>
        <dbReference type="EMBL" id="PMC81737.1"/>
    </source>
</evidence>
<dbReference type="RefSeq" id="WP_004813861.1">
    <property type="nucleotide sequence ID" value="NZ_CABKPG010000032.1"/>
</dbReference>